<dbReference type="GeneID" id="20227106"/>
<protein>
    <recommendedName>
        <fullName evidence="3">Carrier domain-containing protein</fullName>
    </recommendedName>
</protein>
<evidence type="ECO:0000259" key="3">
    <source>
        <dbReference type="PROSITE" id="PS50075"/>
    </source>
</evidence>
<dbReference type="InterPro" id="IPR036291">
    <property type="entry name" value="NAD(P)-bd_dom_sf"/>
</dbReference>
<dbReference type="GO" id="GO:0004312">
    <property type="term" value="F:fatty acid synthase activity"/>
    <property type="evidence" value="ECO:0007669"/>
    <property type="project" value="TreeGrafter"/>
</dbReference>
<proteinExistence type="predicted"/>
<gene>
    <name evidence="4" type="ORF">AURANDRAFT_68906</name>
</gene>
<dbReference type="PROSITE" id="PS50075">
    <property type="entry name" value="CARRIER"/>
    <property type="match status" value="1"/>
</dbReference>
<feature type="domain" description="Carrier" evidence="3">
    <location>
        <begin position="399"/>
        <end position="473"/>
    </location>
</feature>
<keyword evidence="2" id="KW-0597">Phosphoprotein</keyword>
<feature type="non-terminal residue" evidence="4">
    <location>
        <position position="539"/>
    </location>
</feature>
<dbReference type="SUPFAM" id="SSF51735">
    <property type="entry name" value="NAD(P)-binding Rossmann-fold domains"/>
    <property type="match status" value="2"/>
</dbReference>
<dbReference type="PANTHER" id="PTHR43775">
    <property type="entry name" value="FATTY ACID SYNTHASE"/>
    <property type="match status" value="1"/>
</dbReference>
<dbReference type="InterPro" id="IPR057326">
    <property type="entry name" value="KR_dom"/>
</dbReference>
<evidence type="ECO:0000313" key="5">
    <source>
        <dbReference type="Proteomes" id="UP000002729"/>
    </source>
</evidence>
<dbReference type="InterPro" id="IPR050091">
    <property type="entry name" value="PKS_NRPS_Biosynth_Enz"/>
</dbReference>
<dbReference type="InterPro" id="IPR013968">
    <property type="entry name" value="PKS_KR"/>
</dbReference>
<reference evidence="4 5" key="1">
    <citation type="journal article" date="2011" name="Proc. Natl. Acad. Sci. U.S.A.">
        <title>Niche of harmful alga Aureococcus anophagefferens revealed through ecogenomics.</title>
        <authorList>
            <person name="Gobler C.J."/>
            <person name="Berry D.L."/>
            <person name="Dyhrman S.T."/>
            <person name="Wilhelm S.W."/>
            <person name="Salamov A."/>
            <person name="Lobanov A.V."/>
            <person name="Zhang Y."/>
            <person name="Collier J.L."/>
            <person name="Wurch L.L."/>
            <person name="Kustka A.B."/>
            <person name="Dill B.D."/>
            <person name="Shah M."/>
            <person name="VerBerkmoes N.C."/>
            <person name="Kuo A."/>
            <person name="Terry A."/>
            <person name="Pangilinan J."/>
            <person name="Lindquist E.A."/>
            <person name="Lucas S."/>
            <person name="Paulsen I.T."/>
            <person name="Hattenrath-Lehmann T.K."/>
            <person name="Talmage S.C."/>
            <person name="Walker E.A."/>
            <person name="Koch F."/>
            <person name="Burson A.M."/>
            <person name="Marcoval M.A."/>
            <person name="Tang Y.Z."/>
            <person name="Lecleir G.R."/>
            <person name="Coyne K.J."/>
            <person name="Berg G.M."/>
            <person name="Bertrand E.M."/>
            <person name="Saito M.A."/>
            <person name="Gladyshev V.N."/>
            <person name="Grigoriev I.V."/>
        </authorList>
    </citation>
    <scope>NUCLEOTIDE SEQUENCE [LARGE SCALE GENOMIC DNA]</scope>
    <source>
        <strain evidence="5">CCMP 1984</strain>
    </source>
</reference>
<dbReference type="InParanoid" id="F0YR45"/>
<dbReference type="Proteomes" id="UP000002729">
    <property type="component" value="Unassembled WGS sequence"/>
</dbReference>
<dbReference type="AlphaFoldDB" id="F0YR45"/>
<dbReference type="PANTHER" id="PTHR43775:SF37">
    <property type="entry name" value="SI:DKEY-61P9.11"/>
    <property type="match status" value="1"/>
</dbReference>
<dbReference type="Pfam" id="PF08659">
    <property type="entry name" value="KR"/>
    <property type="match status" value="1"/>
</dbReference>
<dbReference type="SMART" id="SM00822">
    <property type="entry name" value="PKS_KR"/>
    <property type="match status" value="1"/>
</dbReference>
<evidence type="ECO:0000256" key="1">
    <source>
        <dbReference type="ARBA" id="ARBA00022450"/>
    </source>
</evidence>
<keyword evidence="5" id="KW-1185">Reference proteome</keyword>
<dbReference type="Gene3D" id="3.40.50.720">
    <property type="entry name" value="NAD(P)-binding Rossmann-like Domain"/>
    <property type="match status" value="2"/>
</dbReference>
<keyword evidence="1" id="KW-0596">Phosphopantetheine</keyword>
<dbReference type="SUPFAM" id="SSF47336">
    <property type="entry name" value="ACP-like"/>
    <property type="match status" value="1"/>
</dbReference>
<dbReference type="Pfam" id="PF00550">
    <property type="entry name" value="PP-binding"/>
    <property type="match status" value="1"/>
</dbReference>
<dbReference type="GO" id="GO:0006633">
    <property type="term" value="P:fatty acid biosynthetic process"/>
    <property type="evidence" value="ECO:0007669"/>
    <property type="project" value="TreeGrafter"/>
</dbReference>
<organism evidence="5">
    <name type="scientific">Aureococcus anophagefferens</name>
    <name type="common">Harmful bloom alga</name>
    <dbReference type="NCBI Taxonomy" id="44056"/>
    <lineage>
        <taxon>Eukaryota</taxon>
        <taxon>Sar</taxon>
        <taxon>Stramenopiles</taxon>
        <taxon>Ochrophyta</taxon>
        <taxon>Pelagophyceae</taxon>
        <taxon>Pelagomonadales</taxon>
        <taxon>Pelagomonadaceae</taxon>
        <taxon>Aureococcus</taxon>
    </lineage>
</organism>
<sequence>APGEPLDVVADRVACALEESGEDVAGVVCLAALGAGAALGDDVAGATREALKTFLALLKALDDRGDAPRVVVATRGAADDPSLDGVAASAPDAALASCAVWGMARSAAAEAPERRFRLVDLCPCEPSRDRDAACLLDELAAETPASRAESAWRKRARKAPRLAPLPVPRLLEAGPVVDADLAAGVHVVSGGTGGLGVEWAKRLAAAGGDAATLVLASRRAPSPALAADLASLARDTGATVVVERADVSRAAGAEALLARGAALRATPATKLRVWHLAGVTDYGAANGGLDALAALRASRRDAARCLSVQWGPWAGIGMASRIKSLGSGSEGAPFLPLNAADAFDGLDAALGGAAPVAAVVRFDAACAAAAAARAPHVRAFLGGALGDGGAAAAGGAAEPPAADPGAEAVAVFAQHTSAPVALDSALETLALDSLEVTAIVRDLEARTGAKLELLDVLSAATVGDVAKLVGDARRPRKGGALDAVRRAAASRRIDVARLAKSTAALSFRDADAWTRALQREYPGAVLDVSRVMACATADD</sequence>
<evidence type="ECO:0000256" key="2">
    <source>
        <dbReference type="ARBA" id="ARBA00022553"/>
    </source>
</evidence>
<name>F0YR45_AURAN</name>
<dbReference type="Gene3D" id="1.10.1200.10">
    <property type="entry name" value="ACP-like"/>
    <property type="match status" value="1"/>
</dbReference>
<dbReference type="InterPro" id="IPR009081">
    <property type="entry name" value="PP-bd_ACP"/>
</dbReference>
<dbReference type="InterPro" id="IPR036736">
    <property type="entry name" value="ACP-like_sf"/>
</dbReference>
<accession>F0YR45</accession>
<feature type="non-terminal residue" evidence="4">
    <location>
        <position position="1"/>
    </location>
</feature>
<dbReference type="EMBL" id="GL833547">
    <property type="protein sequence ID" value="EGB02414.1"/>
    <property type="molecule type" value="Genomic_DNA"/>
</dbReference>
<dbReference type="KEGG" id="aaf:AURANDRAFT_68906"/>
<evidence type="ECO:0000313" key="4">
    <source>
        <dbReference type="EMBL" id="EGB02414.1"/>
    </source>
</evidence>
<dbReference type="RefSeq" id="XP_009042887.1">
    <property type="nucleotide sequence ID" value="XM_009044639.1"/>
</dbReference>